<dbReference type="PANTHER" id="PTHR33871:SF1">
    <property type="entry name" value="OS05G0503100 PROTEIN"/>
    <property type="match status" value="1"/>
</dbReference>
<dbReference type="PANTHER" id="PTHR33871">
    <property type="entry name" value="OS05G0503100 PROTEIN-RELATED"/>
    <property type="match status" value="1"/>
</dbReference>
<feature type="compositionally biased region" description="Polar residues" evidence="1">
    <location>
        <begin position="77"/>
        <end position="86"/>
    </location>
</feature>
<proteinExistence type="predicted"/>
<comment type="caution">
    <text evidence="2">The sequence shown here is derived from an EMBL/GenBank/DDBJ whole genome shotgun (WGS) entry which is preliminary data.</text>
</comment>
<evidence type="ECO:0000313" key="2">
    <source>
        <dbReference type="EMBL" id="GMN50876.1"/>
    </source>
</evidence>
<sequence>MGCCSSTASGPKQKRRITHSPRRPRSDAGESRAPPPTVEEETVKEVLSETPRLNKPKVAQSVPIVSDPEDDGEKRSNSSTAATTPTGKPVFPIFKLDGEKIERKVSELKSRAAMGEEISELSEICSLSETVSTATNITRDDDDCDEFGHARVYRSPMRLHPKGCSLSGDLGGGGGWRREQRITGKSPSRRSEQSPGRRNGNGIGSVRMVQAREPVRPMIRRGPENHRRDSGESSARRSRSPAMTRNDSGGARSGVGRSPSARRAARSPSRVNGAPYESDRRVVEDPTKWPTKNTADESLENPLVSLECFIFL</sequence>
<feature type="compositionally biased region" description="Low complexity" evidence="1">
    <location>
        <begin position="248"/>
        <end position="271"/>
    </location>
</feature>
<feature type="region of interest" description="Disordered" evidence="1">
    <location>
        <begin position="1"/>
        <end position="91"/>
    </location>
</feature>
<dbReference type="EMBL" id="BTGU01000035">
    <property type="protein sequence ID" value="GMN50876.1"/>
    <property type="molecule type" value="Genomic_DNA"/>
</dbReference>
<keyword evidence="3" id="KW-1185">Reference proteome</keyword>
<feature type="compositionally biased region" description="Polar residues" evidence="1">
    <location>
        <begin position="1"/>
        <end position="10"/>
    </location>
</feature>
<organism evidence="2 3">
    <name type="scientific">Ficus carica</name>
    <name type="common">Common fig</name>
    <dbReference type="NCBI Taxonomy" id="3494"/>
    <lineage>
        <taxon>Eukaryota</taxon>
        <taxon>Viridiplantae</taxon>
        <taxon>Streptophyta</taxon>
        <taxon>Embryophyta</taxon>
        <taxon>Tracheophyta</taxon>
        <taxon>Spermatophyta</taxon>
        <taxon>Magnoliopsida</taxon>
        <taxon>eudicotyledons</taxon>
        <taxon>Gunneridae</taxon>
        <taxon>Pentapetalae</taxon>
        <taxon>rosids</taxon>
        <taxon>fabids</taxon>
        <taxon>Rosales</taxon>
        <taxon>Moraceae</taxon>
        <taxon>Ficeae</taxon>
        <taxon>Ficus</taxon>
    </lineage>
</organism>
<dbReference type="Gramene" id="FCD_00017905-RA">
    <property type="protein sequence ID" value="FCD_00017905-RA:cds"/>
    <property type="gene ID" value="FCD_00017905"/>
</dbReference>
<feature type="compositionally biased region" description="Basic and acidic residues" evidence="1">
    <location>
        <begin position="221"/>
        <end position="235"/>
    </location>
</feature>
<accession>A0AA88DC94</accession>
<name>A0AA88DC94_FICCA</name>
<dbReference type="AlphaFoldDB" id="A0AA88DC94"/>
<reference evidence="2" key="1">
    <citation type="submission" date="2023-07" db="EMBL/GenBank/DDBJ databases">
        <title>draft genome sequence of fig (Ficus carica).</title>
        <authorList>
            <person name="Takahashi T."/>
            <person name="Nishimura K."/>
        </authorList>
    </citation>
    <scope>NUCLEOTIDE SEQUENCE</scope>
</reference>
<dbReference type="Proteomes" id="UP001187192">
    <property type="component" value="Unassembled WGS sequence"/>
</dbReference>
<feature type="compositionally biased region" description="Basic and acidic residues" evidence="1">
    <location>
        <begin position="277"/>
        <end position="287"/>
    </location>
</feature>
<gene>
    <name evidence="2" type="ORF">TIFTF001_020036</name>
</gene>
<feature type="compositionally biased region" description="Basic residues" evidence="1">
    <location>
        <begin position="12"/>
        <end position="23"/>
    </location>
</feature>
<feature type="region of interest" description="Disordered" evidence="1">
    <location>
        <begin position="162"/>
        <end position="297"/>
    </location>
</feature>
<evidence type="ECO:0000256" key="1">
    <source>
        <dbReference type="SAM" id="MobiDB-lite"/>
    </source>
</evidence>
<protein>
    <submittedName>
        <fullName evidence="2">Uncharacterized protein</fullName>
    </submittedName>
</protein>
<evidence type="ECO:0000313" key="3">
    <source>
        <dbReference type="Proteomes" id="UP001187192"/>
    </source>
</evidence>